<dbReference type="GO" id="GO:0016020">
    <property type="term" value="C:membrane"/>
    <property type="evidence" value="ECO:0007669"/>
    <property type="project" value="UniProtKB-SubCell"/>
</dbReference>
<feature type="domain" description="EamA" evidence="7">
    <location>
        <begin position="9"/>
        <end position="142"/>
    </location>
</feature>
<feature type="transmembrane region" description="Helical" evidence="6">
    <location>
        <begin position="131"/>
        <end position="148"/>
    </location>
</feature>
<evidence type="ECO:0000256" key="2">
    <source>
        <dbReference type="ARBA" id="ARBA00007362"/>
    </source>
</evidence>
<feature type="transmembrane region" description="Helical" evidence="6">
    <location>
        <begin position="248"/>
        <end position="268"/>
    </location>
</feature>
<reference evidence="9" key="1">
    <citation type="submission" date="2016-10" db="EMBL/GenBank/DDBJ databases">
        <authorList>
            <person name="Varghese N."/>
            <person name="Submissions S."/>
        </authorList>
    </citation>
    <scope>NUCLEOTIDE SEQUENCE [LARGE SCALE GENOMIC DNA]</scope>
    <source>
        <strain evidence="9">DSM 100420</strain>
    </source>
</reference>
<dbReference type="PANTHER" id="PTHR32322">
    <property type="entry name" value="INNER MEMBRANE TRANSPORTER"/>
    <property type="match status" value="1"/>
</dbReference>
<comment type="subcellular location">
    <subcellularLocation>
        <location evidence="1">Membrane</location>
        <topology evidence="1">Multi-pass membrane protein</topology>
    </subcellularLocation>
</comment>
<keyword evidence="5 6" id="KW-0472">Membrane</keyword>
<feature type="transmembrane region" description="Helical" evidence="6">
    <location>
        <begin position="100"/>
        <end position="119"/>
    </location>
</feature>
<evidence type="ECO:0000256" key="1">
    <source>
        <dbReference type="ARBA" id="ARBA00004141"/>
    </source>
</evidence>
<keyword evidence="9" id="KW-1185">Reference proteome</keyword>
<feature type="transmembrane region" description="Helical" evidence="6">
    <location>
        <begin position="41"/>
        <end position="60"/>
    </location>
</feature>
<feature type="transmembrane region" description="Helical" evidence="6">
    <location>
        <begin position="186"/>
        <end position="205"/>
    </location>
</feature>
<dbReference type="SUPFAM" id="SSF103481">
    <property type="entry name" value="Multidrug resistance efflux transporter EmrE"/>
    <property type="match status" value="2"/>
</dbReference>
<evidence type="ECO:0000256" key="5">
    <source>
        <dbReference type="ARBA" id="ARBA00023136"/>
    </source>
</evidence>
<feature type="domain" description="EamA" evidence="7">
    <location>
        <begin position="156"/>
        <end position="290"/>
    </location>
</feature>
<keyword evidence="4 6" id="KW-1133">Transmembrane helix</keyword>
<dbReference type="Proteomes" id="UP000198914">
    <property type="component" value="Unassembled WGS sequence"/>
</dbReference>
<comment type="similarity">
    <text evidence="2">Belongs to the EamA transporter family.</text>
</comment>
<name>A0A1H3TXW2_9RHOB</name>
<feature type="transmembrane region" description="Helical" evidence="6">
    <location>
        <begin position="274"/>
        <end position="293"/>
    </location>
</feature>
<sequence length="302" mass="31555">MTLPGPRLLGLLAALGTVTIWAAFMLVTRFAVQGSFTVEELLILRLVPGAFVMTPVMWRLGVMPRGQSWPRAAMLMVGASAVFPFVVSKGLAYAPASDGGALAPGMLPFWTALAAYAFAGEVTGPRRRLGLALILTGAMIVSLWQILAGTDDGAWKGHLMFLTGSGCFAIYSIIFRQSGLSPLHSLVIGLFWGTLLITPLLLATGNVSFATSDLRDVATMIVLQSFIIGILAMFLFGYAVQLIGAAETAAFGALTPILALLGGVAFLGETVTPLKVFGVTLVAAGVFLASGVLRKPKSAPAP</sequence>
<evidence type="ECO:0000256" key="6">
    <source>
        <dbReference type="SAM" id="Phobius"/>
    </source>
</evidence>
<dbReference type="InterPro" id="IPR000620">
    <property type="entry name" value="EamA_dom"/>
</dbReference>
<evidence type="ECO:0000259" key="7">
    <source>
        <dbReference type="Pfam" id="PF00892"/>
    </source>
</evidence>
<dbReference type="PANTHER" id="PTHR32322:SF2">
    <property type="entry name" value="EAMA DOMAIN-CONTAINING PROTEIN"/>
    <property type="match status" value="1"/>
</dbReference>
<evidence type="ECO:0000256" key="4">
    <source>
        <dbReference type="ARBA" id="ARBA00022989"/>
    </source>
</evidence>
<dbReference type="Pfam" id="PF00892">
    <property type="entry name" value="EamA"/>
    <property type="match status" value="2"/>
</dbReference>
<protein>
    <submittedName>
        <fullName evidence="8">EamA-like transporter family protein</fullName>
    </submittedName>
</protein>
<keyword evidence="3 6" id="KW-0812">Transmembrane</keyword>
<dbReference type="InterPro" id="IPR050638">
    <property type="entry name" value="AA-Vitamin_Transporters"/>
</dbReference>
<evidence type="ECO:0000256" key="3">
    <source>
        <dbReference type="ARBA" id="ARBA00022692"/>
    </source>
</evidence>
<feature type="transmembrane region" description="Helical" evidence="6">
    <location>
        <begin position="217"/>
        <end position="236"/>
    </location>
</feature>
<dbReference type="EMBL" id="FNPX01000020">
    <property type="protein sequence ID" value="SDZ54897.1"/>
    <property type="molecule type" value="Genomic_DNA"/>
</dbReference>
<feature type="transmembrane region" description="Helical" evidence="6">
    <location>
        <begin position="72"/>
        <end position="94"/>
    </location>
</feature>
<gene>
    <name evidence="8" type="ORF">SAMN05444004_12058</name>
</gene>
<organism evidence="8 9">
    <name type="scientific">Jannaschia faecimaris</name>
    <dbReference type="NCBI Taxonomy" id="1244108"/>
    <lineage>
        <taxon>Bacteria</taxon>
        <taxon>Pseudomonadati</taxon>
        <taxon>Pseudomonadota</taxon>
        <taxon>Alphaproteobacteria</taxon>
        <taxon>Rhodobacterales</taxon>
        <taxon>Roseobacteraceae</taxon>
        <taxon>Jannaschia</taxon>
    </lineage>
</organism>
<evidence type="ECO:0000313" key="9">
    <source>
        <dbReference type="Proteomes" id="UP000198914"/>
    </source>
</evidence>
<dbReference type="OrthoDB" id="7743310at2"/>
<evidence type="ECO:0000313" key="8">
    <source>
        <dbReference type="EMBL" id="SDZ54897.1"/>
    </source>
</evidence>
<dbReference type="AlphaFoldDB" id="A0A1H3TXW2"/>
<accession>A0A1H3TXW2</accession>
<proteinExistence type="inferred from homology"/>
<feature type="transmembrane region" description="Helical" evidence="6">
    <location>
        <begin position="154"/>
        <end position="174"/>
    </location>
</feature>
<dbReference type="InterPro" id="IPR037185">
    <property type="entry name" value="EmrE-like"/>
</dbReference>